<protein>
    <submittedName>
        <fullName evidence="1">Right-handed parallel beta-helix repeat-containing protein</fullName>
    </submittedName>
</protein>
<accession>A0ABU3CME1</accession>
<proteinExistence type="predicted"/>
<dbReference type="EMBL" id="JAVRHO010000017">
    <property type="protein sequence ID" value="MDT0647486.1"/>
    <property type="molecule type" value="Genomic_DNA"/>
</dbReference>
<organism evidence="1 2">
    <name type="scientific">Autumnicola lenta</name>
    <dbReference type="NCBI Taxonomy" id="3075593"/>
    <lineage>
        <taxon>Bacteria</taxon>
        <taxon>Pseudomonadati</taxon>
        <taxon>Bacteroidota</taxon>
        <taxon>Flavobacteriia</taxon>
        <taxon>Flavobacteriales</taxon>
        <taxon>Flavobacteriaceae</taxon>
        <taxon>Autumnicola</taxon>
    </lineage>
</organism>
<reference evidence="1 2" key="1">
    <citation type="submission" date="2023-09" db="EMBL/GenBank/DDBJ databases">
        <authorList>
            <person name="Rey-Velasco X."/>
        </authorList>
    </citation>
    <scope>NUCLEOTIDE SEQUENCE [LARGE SCALE GENOMIC DNA]</scope>
    <source>
        <strain evidence="1 2">F260</strain>
    </source>
</reference>
<dbReference type="InterPro" id="IPR012334">
    <property type="entry name" value="Pectin_lyas_fold"/>
</dbReference>
<dbReference type="RefSeq" id="WP_311495594.1">
    <property type="nucleotide sequence ID" value="NZ_JAVRHO010000017.1"/>
</dbReference>
<dbReference type="InterPro" id="IPR011050">
    <property type="entry name" value="Pectin_lyase_fold/virulence"/>
</dbReference>
<dbReference type="SMART" id="SM00710">
    <property type="entry name" value="PbH1"/>
    <property type="match status" value="8"/>
</dbReference>
<dbReference type="InterPro" id="IPR006626">
    <property type="entry name" value="PbH1"/>
</dbReference>
<evidence type="ECO:0000313" key="1">
    <source>
        <dbReference type="EMBL" id="MDT0647486.1"/>
    </source>
</evidence>
<dbReference type="Proteomes" id="UP001245285">
    <property type="component" value="Unassembled WGS sequence"/>
</dbReference>
<dbReference type="PROSITE" id="PS51257">
    <property type="entry name" value="PROKAR_LIPOPROTEIN"/>
    <property type="match status" value="1"/>
</dbReference>
<evidence type="ECO:0000313" key="2">
    <source>
        <dbReference type="Proteomes" id="UP001245285"/>
    </source>
</evidence>
<comment type="caution">
    <text evidence="1">The sequence shown here is derived from an EMBL/GenBank/DDBJ whole genome shotgun (WGS) entry which is preliminary data.</text>
</comment>
<keyword evidence="2" id="KW-1185">Reference proteome</keyword>
<dbReference type="Gene3D" id="2.160.20.10">
    <property type="entry name" value="Single-stranded right-handed beta-helix, Pectin lyase-like"/>
    <property type="match status" value="1"/>
</dbReference>
<dbReference type="SUPFAM" id="SSF51126">
    <property type="entry name" value="Pectin lyase-like"/>
    <property type="match status" value="1"/>
</dbReference>
<gene>
    <name evidence="1" type="ORF">RM545_12370</name>
</gene>
<name>A0ABU3CME1_9FLAO</name>
<sequence length="557" mass="60371">MRQLYTIFCTLAVISLSSCTPQFQGEMEEALTQLENTYYISPHGDDSNNGNSPEDAWKSIEKLNSIDLAPGSVVLFEGGEEFPGTIILDHKDANNPSKPIEITTYAQGKAMIRAGNGYGLNAYNTGGVLIDNLIFQGNGMYTNSDSGIQFYNDLDGDVKLEKVEITNCEVFGFRNFGIVIGGYNGNSGYKNVLIENNKIHDILDVGISSYGFFSASKRGYAHSNINVRNCEVYNIPGYDKPKHSGNGVVLSDVQNSIIEYTTVYNCGIGNTNCGGPVGIWYWDSDQVTIQHCEAYNISSGTGCDGGGFDLDGGVTNGTMQYNYSHDNDGAGFMAGQFNGARPMKNIIIRYNISQNDAATNGGSVYLFNGGSSNTMSDIIIHNNTFYIAEQNTNTSAAAVKFNTWEPINNNVQIMNNILYTSGEADLIILPSGYAAEFKGNLYFAEDNYKIQYQGINYSSLADFRSTGNEVENGIDSGHQGDPFLLRPGKGDVIGFGNTLTSLEAYKLKTGSPAINAGIELPVDKGVIDFFGNSLVQIQSEDIGAYTSFQTGKTVATR</sequence>